<dbReference type="Proteomes" id="UP000240493">
    <property type="component" value="Unassembled WGS sequence"/>
</dbReference>
<sequence>MRNDPMTWQSEAQGTASVHTRRTQASFYSAPAEKEETSLVFGGWSTQAKMASPPSILCLSNSSSSCSSAHRAITACRFLSQHQASIHELSLSHDQDAPTDGPVIDNGSTAGLSGCTPSPAVGLIARCIACFAARSAHVQATGEEAPPHCAETRENITRTYRHDNQCLNPDGIFNWKKDHRKLKLRTYDCPVTRFRESSETRSSRYENLPSTIHQAHNYPHRITR</sequence>
<protein>
    <submittedName>
        <fullName evidence="2">Uncharacterized protein</fullName>
    </submittedName>
</protein>
<accession>A0A2T3ZHQ0</accession>
<proteinExistence type="predicted"/>
<name>A0A2T3ZHQ0_TRIA4</name>
<dbReference type="EMBL" id="KZ679258">
    <property type="protein sequence ID" value="PTB44328.1"/>
    <property type="molecule type" value="Genomic_DNA"/>
</dbReference>
<keyword evidence="3" id="KW-1185">Reference proteome</keyword>
<organism evidence="2 3">
    <name type="scientific">Trichoderma asperellum (strain ATCC 204424 / CBS 433.97 / NBRC 101777)</name>
    <dbReference type="NCBI Taxonomy" id="1042311"/>
    <lineage>
        <taxon>Eukaryota</taxon>
        <taxon>Fungi</taxon>
        <taxon>Dikarya</taxon>
        <taxon>Ascomycota</taxon>
        <taxon>Pezizomycotina</taxon>
        <taxon>Sordariomycetes</taxon>
        <taxon>Hypocreomycetidae</taxon>
        <taxon>Hypocreales</taxon>
        <taxon>Hypocreaceae</taxon>
        <taxon>Trichoderma</taxon>
    </lineage>
</organism>
<reference evidence="2 3" key="1">
    <citation type="submission" date="2016-07" db="EMBL/GenBank/DDBJ databases">
        <title>Multiple horizontal gene transfer events from other fungi enriched the ability of initially mycotrophic Trichoderma (Ascomycota) to feed on dead plant biomass.</title>
        <authorList>
            <consortium name="DOE Joint Genome Institute"/>
            <person name="Aerts A."/>
            <person name="Atanasova L."/>
            <person name="Chenthamara K."/>
            <person name="Zhang J."/>
            <person name="Grujic M."/>
            <person name="Henrissat B."/>
            <person name="Kuo A."/>
            <person name="Salamov A."/>
            <person name="Lipzen A."/>
            <person name="Labutti K."/>
            <person name="Barry K."/>
            <person name="Miao Y."/>
            <person name="Rahimi M.J."/>
            <person name="Shen Q."/>
            <person name="Grigoriev I.V."/>
            <person name="Kubicek C.P."/>
            <person name="Druzhinina I.S."/>
        </authorList>
    </citation>
    <scope>NUCLEOTIDE SEQUENCE [LARGE SCALE GENOMIC DNA]</scope>
    <source>
        <strain evidence="2 3">CBS 433.97</strain>
    </source>
</reference>
<gene>
    <name evidence="2" type="ORF">M441DRAFT_453965</name>
</gene>
<evidence type="ECO:0000313" key="3">
    <source>
        <dbReference type="Proteomes" id="UP000240493"/>
    </source>
</evidence>
<evidence type="ECO:0000313" key="2">
    <source>
        <dbReference type="EMBL" id="PTB44328.1"/>
    </source>
</evidence>
<feature type="region of interest" description="Disordered" evidence="1">
    <location>
        <begin position="1"/>
        <end position="22"/>
    </location>
</feature>
<evidence type="ECO:0000256" key="1">
    <source>
        <dbReference type="SAM" id="MobiDB-lite"/>
    </source>
</evidence>
<dbReference type="AlphaFoldDB" id="A0A2T3ZHQ0"/>